<keyword evidence="4" id="KW-1185">Reference proteome</keyword>
<dbReference type="PANTHER" id="PTHR43037">
    <property type="entry name" value="UNNAMED PRODUCT-RELATED"/>
    <property type="match status" value="1"/>
</dbReference>
<keyword evidence="2" id="KW-0378">Hydrolase</keyword>
<organism evidence="3 4">
    <name type="scientific">Rhizobium wuzhouense</name>
    <dbReference type="NCBI Taxonomy" id="1986026"/>
    <lineage>
        <taxon>Bacteria</taxon>
        <taxon>Pseudomonadati</taxon>
        <taxon>Pseudomonadota</taxon>
        <taxon>Alphaproteobacteria</taxon>
        <taxon>Hyphomicrobiales</taxon>
        <taxon>Rhizobiaceae</taxon>
        <taxon>Rhizobium/Agrobacterium group</taxon>
        <taxon>Rhizobium</taxon>
    </lineage>
</organism>
<dbReference type="NCBIfam" id="TIGR01840">
    <property type="entry name" value="esterase_phb"/>
    <property type="match status" value="1"/>
</dbReference>
<dbReference type="Pfam" id="PF10503">
    <property type="entry name" value="Esterase_PHB"/>
    <property type="match status" value="1"/>
</dbReference>
<accession>A0ABX5NLV8</accession>
<dbReference type="SUPFAM" id="SSF53474">
    <property type="entry name" value="alpha/beta-Hydrolases"/>
    <property type="match status" value="2"/>
</dbReference>
<sequence>MRFKNPLSPLSALLKGQRRWRKMVKDAFPVFGLGDLPKAAPKAKKRVATSKAATARASLVEVHAFGSNPGRLRMLEFVPALRRDPPTLVVVLHGCLQTAAQFDKGSGWSRMAREKGFVLLYPEQTRQNNQNLCFNWFRPSSVARDRGELMSIRQMVDHCATRHNIPKDRIFLQGLSAGAAMAGALLANYPDVFVAGQIVAGLPFGAARDAMSALHVMKSGARRSDREWGDLVRAARDGSETRRPAVSIWHGRADSVVAIANAEATLAQWLDVYGLDFEAGVTRPATDGTSMVWKDEKGRVLVEYRIIDALDHGLPVPVRRGTAGRQPYMLEGANSAPKQFYQTFIRPA</sequence>
<comment type="caution">
    <text evidence="3">The sequence shown here is derived from an EMBL/GenBank/DDBJ whole genome shotgun (WGS) entry which is preliminary data.</text>
</comment>
<reference evidence="3 4" key="1">
    <citation type="submission" date="2018-06" db="EMBL/GenBank/DDBJ databases">
        <title>Rhizobium wuzhouense sp. nov., isolated from roots of Oryza officinalis.</title>
        <authorList>
            <person name="Yuan T."/>
        </authorList>
    </citation>
    <scope>NUCLEOTIDE SEQUENCE [LARGE SCALE GENOMIC DNA]</scope>
    <source>
        <strain evidence="3 4">W44</strain>
    </source>
</reference>
<keyword evidence="1" id="KW-0732">Signal</keyword>
<dbReference type="EMBL" id="QJRY01000008">
    <property type="protein sequence ID" value="PYB70774.1"/>
    <property type="molecule type" value="Genomic_DNA"/>
</dbReference>
<dbReference type="Proteomes" id="UP000247536">
    <property type="component" value="Unassembled WGS sequence"/>
</dbReference>
<evidence type="ECO:0000313" key="3">
    <source>
        <dbReference type="EMBL" id="PYB70774.1"/>
    </source>
</evidence>
<dbReference type="PANTHER" id="PTHR43037:SF1">
    <property type="entry name" value="BLL1128 PROTEIN"/>
    <property type="match status" value="1"/>
</dbReference>
<evidence type="ECO:0000256" key="2">
    <source>
        <dbReference type="ARBA" id="ARBA00022801"/>
    </source>
</evidence>
<dbReference type="InterPro" id="IPR029058">
    <property type="entry name" value="AB_hydrolase_fold"/>
</dbReference>
<dbReference type="InterPro" id="IPR010126">
    <property type="entry name" value="Esterase_phb"/>
</dbReference>
<dbReference type="InterPro" id="IPR050955">
    <property type="entry name" value="Plant_Biomass_Hydrol_Est"/>
</dbReference>
<gene>
    <name evidence="3" type="ORF">DMY87_20100</name>
</gene>
<dbReference type="RefSeq" id="WP_110793417.1">
    <property type="nucleotide sequence ID" value="NZ_QJRY01000008.1"/>
</dbReference>
<name>A0ABX5NLV8_9HYPH</name>
<protein>
    <submittedName>
        <fullName evidence="3">Polyhydroxybutyrate depolymerase</fullName>
    </submittedName>
</protein>
<evidence type="ECO:0000256" key="1">
    <source>
        <dbReference type="ARBA" id="ARBA00022729"/>
    </source>
</evidence>
<proteinExistence type="predicted"/>
<dbReference type="Gene3D" id="3.40.50.1820">
    <property type="entry name" value="alpha/beta hydrolase"/>
    <property type="match status" value="1"/>
</dbReference>
<evidence type="ECO:0000313" key="4">
    <source>
        <dbReference type="Proteomes" id="UP000247536"/>
    </source>
</evidence>